<reference evidence="1" key="2">
    <citation type="journal article" date="2015" name="Data Brief">
        <title>Shoot transcriptome of the giant reed, Arundo donax.</title>
        <authorList>
            <person name="Barrero R.A."/>
            <person name="Guerrero F.D."/>
            <person name="Moolhuijzen P."/>
            <person name="Goolsby J.A."/>
            <person name="Tidwell J."/>
            <person name="Bellgard S.E."/>
            <person name="Bellgard M.I."/>
        </authorList>
    </citation>
    <scope>NUCLEOTIDE SEQUENCE</scope>
    <source>
        <tissue evidence="1">Shoot tissue taken approximately 20 cm above the soil surface</tissue>
    </source>
</reference>
<dbReference type="EMBL" id="GBRH01166765">
    <property type="protein sequence ID" value="JAE31131.1"/>
    <property type="molecule type" value="Transcribed_RNA"/>
</dbReference>
<dbReference type="AlphaFoldDB" id="A0A0A9H8I1"/>
<protein>
    <submittedName>
        <fullName evidence="1">Uncharacterized protein</fullName>
    </submittedName>
</protein>
<sequence>MVLVVCCLNLIGNQTLVHKSYAQTIIGIVLTFSRRYWSSRGNLGSVWHLPLTISSSRTPKL</sequence>
<reference evidence="1" key="1">
    <citation type="submission" date="2014-09" db="EMBL/GenBank/DDBJ databases">
        <authorList>
            <person name="Magalhaes I.L.F."/>
            <person name="Oliveira U."/>
            <person name="Santos F.R."/>
            <person name="Vidigal T.H.D.A."/>
            <person name="Brescovit A.D."/>
            <person name="Santos A.J."/>
        </authorList>
    </citation>
    <scope>NUCLEOTIDE SEQUENCE</scope>
    <source>
        <tissue evidence="1">Shoot tissue taken approximately 20 cm above the soil surface</tissue>
    </source>
</reference>
<proteinExistence type="predicted"/>
<evidence type="ECO:0000313" key="1">
    <source>
        <dbReference type="EMBL" id="JAE31131.1"/>
    </source>
</evidence>
<accession>A0A0A9H8I1</accession>
<organism evidence="1">
    <name type="scientific">Arundo donax</name>
    <name type="common">Giant reed</name>
    <name type="synonym">Donax arundinaceus</name>
    <dbReference type="NCBI Taxonomy" id="35708"/>
    <lineage>
        <taxon>Eukaryota</taxon>
        <taxon>Viridiplantae</taxon>
        <taxon>Streptophyta</taxon>
        <taxon>Embryophyta</taxon>
        <taxon>Tracheophyta</taxon>
        <taxon>Spermatophyta</taxon>
        <taxon>Magnoliopsida</taxon>
        <taxon>Liliopsida</taxon>
        <taxon>Poales</taxon>
        <taxon>Poaceae</taxon>
        <taxon>PACMAD clade</taxon>
        <taxon>Arundinoideae</taxon>
        <taxon>Arundineae</taxon>
        <taxon>Arundo</taxon>
    </lineage>
</organism>
<name>A0A0A9H8I1_ARUDO</name>